<organism evidence="2 3">
    <name type="scientific">Claviceps africana</name>
    <dbReference type="NCBI Taxonomy" id="83212"/>
    <lineage>
        <taxon>Eukaryota</taxon>
        <taxon>Fungi</taxon>
        <taxon>Dikarya</taxon>
        <taxon>Ascomycota</taxon>
        <taxon>Pezizomycotina</taxon>
        <taxon>Sordariomycetes</taxon>
        <taxon>Hypocreomycetidae</taxon>
        <taxon>Hypocreales</taxon>
        <taxon>Clavicipitaceae</taxon>
        <taxon>Claviceps</taxon>
    </lineage>
</organism>
<evidence type="ECO:0000313" key="2">
    <source>
        <dbReference type="EMBL" id="KAG5927142.1"/>
    </source>
</evidence>
<dbReference type="AlphaFoldDB" id="A0A8K0J9A4"/>
<gene>
    <name evidence="2" type="ORF">E4U42_002553</name>
</gene>
<feature type="chain" id="PRO_5035465697" evidence="1">
    <location>
        <begin position="22"/>
        <end position="114"/>
    </location>
</feature>
<dbReference type="OrthoDB" id="10556149at2759"/>
<accession>A0A8K0J9A4</accession>
<evidence type="ECO:0000256" key="1">
    <source>
        <dbReference type="SAM" id="SignalP"/>
    </source>
</evidence>
<comment type="caution">
    <text evidence="2">The sequence shown here is derived from an EMBL/GenBank/DDBJ whole genome shotgun (WGS) entry which is preliminary data.</text>
</comment>
<proteinExistence type="predicted"/>
<dbReference type="Proteomes" id="UP000811619">
    <property type="component" value="Unassembled WGS sequence"/>
</dbReference>
<protein>
    <submittedName>
        <fullName evidence="2">Uncharacterized protein</fullName>
    </submittedName>
</protein>
<keyword evidence="1" id="KW-0732">Signal</keyword>
<evidence type="ECO:0000313" key="3">
    <source>
        <dbReference type="Proteomes" id="UP000811619"/>
    </source>
</evidence>
<name>A0A8K0J9A4_9HYPO</name>
<sequence>MQFSTSAAVATIVLFAGQTLAACTPGLPGNAENPQKCEIGNDHTWTCKDGTWIHRAGDNKYNIQAGDRPYVGLVASCTSQRSSEAKVHCTADSRGSFHLDCAGEVEIFKYWLVY</sequence>
<keyword evidence="3" id="KW-1185">Reference proteome</keyword>
<reference evidence="2" key="1">
    <citation type="journal article" date="2020" name="bioRxiv">
        <title>Whole genome comparisons of ergot fungi reveals the divergence and evolution of species within the genus Claviceps are the result of varying mechanisms driving genome evolution and host range expansion.</title>
        <authorList>
            <person name="Wyka S.A."/>
            <person name="Mondo S.J."/>
            <person name="Liu M."/>
            <person name="Dettman J."/>
            <person name="Nalam V."/>
            <person name="Broders K.D."/>
        </authorList>
    </citation>
    <scope>NUCLEOTIDE SEQUENCE</scope>
    <source>
        <strain evidence="2">CCC 489</strain>
    </source>
</reference>
<feature type="signal peptide" evidence="1">
    <location>
        <begin position="1"/>
        <end position="21"/>
    </location>
</feature>
<dbReference type="EMBL" id="SRPY01000204">
    <property type="protein sequence ID" value="KAG5927142.1"/>
    <property type="molecule type" value="Genomic_DNA"/>
</dbReference>